<feature type="region of interest" description="Disordered" evidence="5">
    <location>
        <begin position="621"/>
        <end position="641"/>
    </location>
</feature>
<dbReference type="EMBL" id="KV429044">
    <property type="protein sequence ID" value="KZT71658.1"/>
    <property type="molecule type" value="Genomic_DNA"/>
</dbReference>
<dbReference type="InterPro" id="IPR020846">
    <property type="entry name" value="MFS_dom"/>
</dbReference>
<sequence>MPHTPNPAPTSGDGESAGRAPEPVINPHNASEGAAPSSRMTRAVVVLAVLSASYYLNMLIMVDVVFEMMYGESYENNNLIRMWDGLLVGQLIGLIIFGLLCDIFGQKISLFASTAVMLVGAVLCTAARGVHSNTSGLLAFVSVARGIIGVGIGGVYPAASNVEFEVVDNRTNIGRRAYMAMTNGLFTSEHGNTVWPICTGLGIIFLSAAICYTSIWHIPKRGGSYSLPKLSVYSSELKQHWIKMARVCCVWFIYNFVVFPKIALSGVILYDIVDNNVWKAAGFKVLLDVFSISGSLAGARLCDAYQRRNIITVSFTGYVIFALIIGCAYDRLINVAPLLGIFYALMLFMGNLGPGNLLSLMTVESYPSNVRGSFYGATAAFGTVGAIAGTHEFSTIDENLRKQWGFIIAAICGLFGVFVAYFLPADPEAQSSLSDTSETQGQPEEKSARPGPPASTVPLQIQHPCSQGADSRGYQNTYVARNRNLAEKPTLISGPLNASAASCPTMPTNIPPLQPISEQIQEALRKPSKPEQLRQPDQAEHDKLEAHHARRRAQTSRRREREAREAAVRRRQLEEATASVPTALRATPLVNGNETATAYHDAPGILPIPLQNLPSISMTTQAEHGAGDHEVSGVTHASSPQQPLLSLDAHSRHLAEAAVQTSIRISVPPVNTAIPTYDAASANPSTPDAQSLSGAARNSRAETVEQGGGKAGVFRNEDVIPIQLPEPQTDHNSIPEVRHSVASQSVTVERVPNMQESEEVIANHVASCGLQKFFNEDSDFVKTVAANAAKLQDDGESFPITKPNVERLIRLSLYYPVIYCDDSGSMSWGVPSRWSLQGDAVRRIANIATRALPEQYGVGLRFINAHPTNTDNIPAANVIRAVDQVSPFGGTPLGTNMRQYILKPLVYDVLDGNRLLERPILVCIITDGCPNGDNKTTFEGAIRECRQRLVDAGYEPAAVRFCVNQIGDDAASTRFLDSLRNNSAIADVTYCTTERLDEQYKEFKENKRLLDEWLLKMLSEPIMHRHTM</sequence>
<evidence type="ECO:0000256" key="5">
    <source>
        <dbReference type="SAM" id="MobiDB-lite"/>
    </source>
</evidence>
<feature type="transmembrane region" description="Helical" evidence="6">
    <location>
        <begin position="111"/>
        <end position="130"/>
    </location>
</feature>
<keyword evidence="4 6" id="KW-0472">Membrane</keyword>
<reference evidence="8 9" key="1">
    <citation type="journal article" date="2016" name="Mol. Biol. Evol.">
        <title>Comparative Genomics of Early-Diverging Mushroom-Forming Fungi Provides Insights into the Origins of Lignocellulose Decay Capabilities.</title>
        <authorList>
            <person name="Nagy L.G."/>
            <person name="Riley R."/>
            <person name="Tritt A."/>
            <person name="Adam C."/>
            <person name="Daum C."/>
            <person name="Floudas D."/>
            <person name="Sun H."/>
            <person name="Yadav J.S."/>
            <person name="Pangilinan J."/>
            <person name="Larsson K.H."/>
            <person name="Matsuura K."/>
            <person name="Barry K."/>
            <person name="Labutti K."/>
            <person name="Kuo R."/>
            <person name="Ohm R.A."/>
            <person name="Bhattacharya S.S."/>
            <person name="Shirouzu T."/>
            <person name="Yoshinaga Y."/>
            <person name="Martin F.M."/>
            <person name="Grigoriev I.V."/>
            <person name="Hibbett D.S."/>
        </authorList>
    </citation>
    <scope>NUCLEOTIDE SEQUENCE [LARGE SCALE GENOMIC DNA]</scope>
    <source>
        <strain evidence="8 9">L-15889</strain>
    </source>
</reference>
<evidence type="ECO:0000313" key="8">
    <source>
        <dbReference type="EMBL" id="KZT71658.1"/>
    </source>
</evidence>
<gene>
    <name evidence="8" type="ORF">DAEQUDRAFT_91496</name>
</gene>
<evidence type="ECO:0000256" key="6">
    <source>
        <dbReference type="SAM" id="Phobius"/>
    </source>
</evidence>
<feature type="transmembrane region" description="Helical" evidence="6">
    <location>
        <begin position="43"/>
        <end position="66"/>
    </location>
</feature>
<feature type="compositionally biased region" description="Polar residues" evidence="5">
    <location>
        <begin position="430"/>
        <end position="442"/>
    </location>
</feature>
<feature type="compositionally biased region" description="Basic and acidic residues" evidence="5">
    <location>
        <begin position="523"/>
        <end position="547"/>
    </location>
</feature>
<dbReference type="Pfam" id="PF00083">
    <property type="entry name" value="Sugar_tr"/>
    <property type="match status" value="2"/>
</dbReference>
<evidence type="ECO:0000256" key="1">
    <source>
        <dbReference type="ARBA" id="ARBA00004141"/>
    </source>
</evidence>
<dbReference type="OrthoDB" id="2142040at2759"/>
<dbReference type="Gene3D" id="1.20.1250.20">
    <property type="entry name" value="MFS general substrate transporter like domains"/>
    <property type="match status" value="1"/>
</dbReference>
<dbReference type="GO" id="GO:0016020">
    <property type="term" value="C:membrane"/>
    <property type="evidence" value="ECO:0007669"/>
    <property type="project" value="UniProtKB-SubCell"/>
</dbReference>
<dbReference type="PANTHER" id="PTHR34706">
    <property type="entry name" value="SLR1338 PROTEIN"/>
    <property type="match status" value="1"/>
</dbReference>
<feature type="transmembrane region" description="Helical" evidence="6">
    <location>
        <begin position="336"/>
        <end position="353"/>
    </location>
</feature>
<evidence type="ECO:0000256" key="4">
    <source>
        <dbReference type="ARBA" id="ARBA00023136"/>
    </source>
</evidence>
<keyword evidence="2 6" id="KW-0812">Transmembrane</keyword>
<dbReference type="AlphaFoldDB" id="A0A165S8D9"/>
<name>A0A165S8D9_9APHY</name>
<feature type="region of interest" description="Disordered" evidence="5">
    <location>
        <begin position="523"/>
        <end position="580"/>
    </location>
</feature>
<dbReference type="SUPFAM" id="SSF103473">
    <property type="entry name" value="MFS general substrate transporter"/>
    <property type="match status" value="1"/>
</dbReference>
<feature type="transmembrane region" description="Helical" evidence="6">
    <location>
        <begin position="194"/>
        <end position="215"/>
    </location>
</feature>
<accession>A0A165S8D9</accession>
<feature type="compositionally biased region" description="Polar residues" evidence="5">
    <location>
        <begin position="682"/>
        <end position="693"/>
    </location>
</feature>
<dbReference type="Gene3D" id="3.40.50.410">
    <property type="entry name" value="von Willebrand factor, type A domain"/>
    <property type="match status" value="1"/>
</dbReference>
<evidence type="ECO:0000256" key="3">
    <source>
        <dbReference type="ARBA" id="ARBA00022989"/>
    </source>
</evidence>
<feature type="region of interest" description="Disordered" evidence="5">
    <location>
        <begin position="430"/>
        <end position="472"/>
    </location>
</feature>
<evidence type="ECO:0000313" key="9">
    <source>
        <dbReference type="Proteomes" id="UP000076727"/>
    </source>
</evidence>
<dbReference type="InterPro" id="IPR036465">
    <property type="entry name" value="vWFA_dom_sf"/>
</dbReference>
<feature type="region of interest" description="Disordered" evidence="5">
    <location>
        <begin position="680"/>
        <end position="708"/>
    </location>
</feature>
<dbReference type="InterPro" id="IPR036259">
    <property type="entry name" value="MFS_trans_sf"/>
</dbReference>
<evidence type="ECO:0000259" key="7">
    <source>
        <dbReference type="PROSITE" id="PS50850"/>
    </source>
</evidence>
<feature type="compositionally biased region" description="Basic and acidic residues" evidence="5">
    <location>
        <begin position="557"/>
        <end position="574"/>
    </location>
</feature>
<comment type="subcellular location">
    <subcellularLocation>
        <location evidence="1">Membrane</location>
        <topology evidence="1">Multi-pass membrane protein</topology>
    </subcellularLocation>
</comment>
<feature type="compositionally biased region" description="Polar residues" evidence="5">
    <location>
        <begin position="457"/>
        <end position="472"/>
    </location>
</feature>
<dbReference type="PANTHER" id="PTHR34706:SF3">
    <property type="entry name" value="ANKYRIN REPEAT PROTEIN (AFU_ORTHOLOGUE AFUA_7G06200)"/>
    <property type="match status" value="1"/>
</dbReference>
<feature type="transmembrane region" description="Helical" evidence="6">
    <location>
        <begin position="248"/>
        <end position="270"/>
    </location>
</feature>
<dbReference type="InterPro" id="IPR005828">
    <property type="entry name" value="MFS_sugar_transport-like"/>
</dbReference>
<keyword evidence="3 6" id="KW-1133">Transmembrane helix</keyword>
<feature type="transmembrane region" description="Helical" evidence="6">
    <location>
        <begin position="86"/>
        <end position="105"/>
    </location>
</feature>
<feature type="transmembrane region" description="Helical" evidence="6">
    <location>
        <begin position="373"/>
        <end position="391"/>
    </location>
</feature>
<feature type="transmembrane region" description="Helical" evidence="6">
    <location>
        <begin position="310"/>
        <end position="329"/>
    </location>
</feature>
<evidence type="ECO:0000256" key="2">
    <source>
        <dbReference type="ARBA" id="ARBA00022692"/>
    </source>
</evidence>
<organism evidence="8 9">
    <name type="scientific">Daedalea quercina L-15889</name>
    <dbReference type="NCBI Taxonomy" id="1314783"/>
    <lineage>
        <taxon>Eukaryota</taxon>
        <taxon>Fungi</taxon>
        <taxon>Dikarya</taxon>
        <taxon>Basidiomycota</taxon>
        <taxon>Agaricomycotina</taxon>
        <taxon>Agaricomycetes</taxon>
        <taxon>Polyporales</taxon>
        <taxon>Fomitopsis</taxon>
    </lineage>
</organism>
<dbReference type="Proteomes" id="UP000076727">
    <property type="component" value="Unassembled WGS sequence"/>
</dbReference>
<feature type="region of interest" description="Disordered" evidence="5">
    <location>
        <begin position="1"/>
        <end position="35"/>
    </location>
</feature>
<proteinExistence type="predicted"/>
<dbReference type="GO" id="GO:0022857">
    <property type="term" value="F:transmembrane transporter activity"/>
    <property type="evidence" value="ECO:0007669"/>
    <property type="project" value="InterPro"/>
</dbReference>
<feature type="transmembrane region" description="Helical" evidence="6">
    <location>
        <begin position="403"/>
        <end position="423"/>
    </location>
</feature>
<dbReference type="SUPFAM" id="SSF53300">
    <property type="entry name" value="vWA-like"/>
    <property type="match status" value="1"/>
</dbReference>
<protein>
    <submittedName>
        <fullName evidence="8">MFS general substrate transporter</fullName>
    </submittedName>
</protein>
<feature type="domain" description="Major facilitator superfamily (MFS) profile" evidence="7">
    <location>
        <begin position="43"/>
        <end position="428"/>
    </location>
</feature>
<dbReference type="STRING" id="1314783.A0A165S8D9"/>
<dbReference type="PROSITE" id="PS50850">
    <property type="entry name" value="MFS"/>
    <property type="match status" value="1"/>
</dbReference>
<keyword evidence="9" id="KW-1185">Reference proteome</keyword>